<reference evidence="15" key="1">
    <citation type="submission" date="2021-03" db="EMBL/GenBank/DDBJ databases">
        <authorList>
            <person name="Wang G."/>
        </authorList>
    </citation>
    <scope>NUCLEOTIDE SEQUENCE</scope>
    <source>
        <strain evidence="15">KCTC 12899</strain>
    </source>
</reference>
<evidence type="ECO:0000256" key="6">
    <source>
        <dbReference type="ARBA" id="ARBA00023065"/>
    </source>
</evidence>
<evidence type="ECO:0000256" key="12">
    <source>
        <dbReference type="SAM" id="SignalP"/>
    </source>
</evidence>
<evidence type="ECO:0000256" key="3">
    <source>
        <dbReference type="ARBA" id="ARBA00022452"/>
    </source>
</evidence>
<dbReference type="SUPFAM" id="SSF56935">
    <property type="entry name" value="Porins"/>
    <property type="match status" value="1"/>
</dbReference>
<dbReference type="Proteomes" id="UP000664417">
    <property type="component" value="Unassembled WGS sequence"/>
</dbReference>
<evidence type="ECO:0000313" key="15">
    <source>
        <dbReference type="EMBL" id="MBO1320833.1"/>
    </source>
</evidence>
<evidence type="ECO:0000256" key="10">
    <source>
        <dbReference type="PROSITE-ProRule" id="PRU01360"/>
    </source>
</evidence>
<sequence>MHVRHLSLILFLLWFATPPLAAQNIDYEGLASLFGEPVTAGATGKPQRLSEVPVSMEIITRQQIRDSGARDVPELLRRFAGIEVQRTFQGHADLSIRGYNQFLSNRTLVLINGHQVYLDVYGTVFWHSFPINLSDLEQVELVRGPASSLYGFNAELGVINLVTRDPLKQKETRITAEFQEPQGHRLESSIPWHAGDRMALRFSAGIERADGFDNQGTPGDPIPFDDALDRTAFSVEGHWLANPSTSLRFQVGYNDLATDLLGPGAARGQQLTEQTFLDLTLSNDSPMGLWQVDVQVNNNEVGFKTTRFQGTQDVPPLDSEFRRIALANLFSLSAQNVVRMEGEIRRSAVQYATPDSIFDSELALHTLSFSAMWHHQRNSKISFNNSVRADRWDTSRFQGLNAFDPVLPVNDAPPPDGSEISFTSAFNWQWTPRRNLRLSLSHGHHIPSLIELSQNFRFPQNEAYGNPLLVPESLTQVEASLNQKFGDGASYFRLNAFYGEGRDLIEVAVFLPVPGQNILPDFSFINSADTEHYGIEAELFWQPEQSPWTVRLNTTWMELEDTPISPFPGFNRLEDNQINHRANLTVDYRHHNSLLQGEVYWVDGNEFTATSLNFPPVLQKTQDAYTVLNLHAHQRLGRQWRLRFSGYNLLERHQEVPTLTFVTGITSGGVELDRAFRLTCTYSF</sequence>
<evidence type="ECO:0000313" key="16">
    <source>
        <dbReference type="Proteomes" id="UP000664417"/>
    </source>
</evidence>
<evidence type="ECO:0000256" key="8">
    <source>
        <dbReference type="ARBA" id="ARBA00023136"/>
    </source>
</evidence>
<dbReference type="Pfam" id="PF00593">
    <property type="entry name" value="TonB_dep_Rec_b-barrel"/>
    <property type="match status" value="1"/>
</dbReference>
<dbReference type="PANTHER" id="PTHR30069:SF53">
    <property type="entry name" value="COLICIN I RECEPTOR-RELATED"/>
    <property type="match status" value="1"/>
</dbReference>
<dbReference type="PANTHER" id="PTHR30069">
    <property type="entry name" value="TONB-DEPENDENT OUTER MEMBRANE RECEPTOR"/>
    <property type="match status" value="1"/>
</dbReference>
<evidence type="ECO:0000256" key="1">
    <source>
        <dbReference type="ARBA" id="ARBA00004571"/>
    </source>
</evidence>
<keyword evidence="15" id="KW-0675">Receptor</keyword>
<dbReference type="Gene3D" id="2.170.130.10">
    <property type="entry name" value="TonB-dependent receptor, plug domain"/>
    <property type="match status" value="1"/>
</dbReference>
<name>A0A8J7U5U3_9BACT</name>
<comment type="similarity">
    <text evidence="10 11">Belongs to the TonB-dependent receptor family.</text>
</comment>
<evidence type="ECO:0000259" key="13">
    <source>
        <dbReference type="Pfam" id="PF00593"/>
    </source>
</evidence>
<keyword evidence="3 10" id="KW-1134">Transmembrane beta strand</keyword>
<dbReference type="Gene3D" id="2.40.170.20">
    <property type="entry name" value="TonB-dependent receptor, beta-barrel domain"/>
    <property type="match status" value="1"/>
</dbReference>
<dbReference type="InterPro" id="IPR012910">
    <property type="entry name" value="Plug_dom"/>
</dbReference>
<protein>
    <submittedName>
        <fullName evidence="15">TonB-dependent receptor</fullName>
    </submittedName>
</protein>
<comment type="subcellular location">
    <subcellularLocation>
        <location evidence="1 10">Cell outer membrane</location>
        <topology evidence="1 10">Multi-pass membrane protein</topology>
    </subcellularLocation>
</comment>
<feature type="signal peptide" evidence="12">
    <location>
        <begin position="1"/>
        <end position="21"/>
    </location>
</feature>
<evidence type="ECO:0000256" key="9">
    <source>
        <dbReference type="ARBA" id="ARBA00023237"/>
    </source>
</evidence>
<keyword evidence="7 11" id="KW-0798">TonB box</keyword>
<evidence type="ECO:0000256" key="7">
    <source>
        <dbReference type="ARBA" id="ARBA00023077"/>
    </source>
</evidence>
<keyword evidence="16" id="KW-1185">Reference proteome</keyword>
<organism evidence="15 16">
    <name type="scientific">Acanthopleuribacter pedis</name>
    <dbReference type="NCBI Taxonomy" id="442870"/>
    <lineage>
        <taxon>Bacteria</taxon>
        <taxon>Pseudomonadati</taxon>
        <taxon>Acidobacteriota</taxon>
        <taxon>Holophagae</taxon>
        <taxon>Acanthopleuribacterales</taxon>
        <taxon>Acanthopleuribacteraceae</taxon>
        <taxon>Acanthopleuribacter</taxon>
    </lineage>
</organism>
<dbReference type="GO" id="GO:0015344">
    <property type="term" value="F:siderophore uptake transmembrane transporter activity"/>
    <property type="evidence" value="ECO:0007669"/>
    <property type="project" value="TreeGrafter"/>
</dbReference>
<dbReference type="PROSITE" id="PS52016">
    <property type="entry name" value="TONB_DEPENDENT_REC_3"/>
    <property type="match status" value="1"/>
</dbReference>
<feature type="domain" description="TonB-dependent receptor-like beta-barrel" evidence="13">
    <location>
        <begin position="210"/>
        <end position="649"/>
    </location>
</feature>
<dbReference type="EMBL" id="JAFREP010000019">
    <property type="protein sequence ID" value="MBO1320833.1"/>
    <property type="molecule type" value="Genomic_DNA"/>
</dbReference>
<keyword evidence="4 10" id="KW-0812">Transmembrane</keyword>
<dbReference type="GO" id="GO:0009279">
    <property type="term" value="C:cell outer membrane"/>
    <property type="evidence" value="ECO:0007669"/>
    <property type="project" value="UniProtKB-SubCell"/>
</dbReference>
<dbReference type="InterPro" id="IPR039426">
    <property type="entry name" value="TonB-dep_rcpt-like"/>
</dbReference>
<dbReference type="AlphaFoldDB" id="A0A8J7U5U3"/>
<keyword evidence="9 10" id="KW-0998">Cell outer membrane</keyword>
<dbReference type="CDD" id="cd01347">
    <property type="entry name" value="ligand_gated_channel"/>
    <property type="match status" value="1"/>
</dbReference>
<keyword evidence="8 10" id="KW-0472">Membrane</keyword>
<feature type="domain" description="TonB-dependent receptor plug" evidence="14">
    <location>
        <begin position="49"/>
        <end position="157"/>
    </location>
</feature>
<evidence type="ECO:0000256" key="2">
    <source>
        <dbReference type="ARBA" id="ARBA00022448"/>
    </source>
</evidence>
<proteinExistence type="inferred from homology"/>
<dbReference type="RefSeq" id="WP_207860798.1">
    <property type="nucleotide sequence ID" value="NZ_JAFREP010000019.1"/>
</dbReference>
<dbReference type="GO" id="GO:0044718">
    <property type="term" value="P:siderophore transmembrane transport"/>
    <property type="evidence" value="ECO:0007669"/>
    <property type="project" value="TreeGrafter"/>
</dbReference>
<keyword evidence="6" id="KW-0406">Ion transport</keyword>
<dbReference type="InterPro" id="IPR000531">
    <property type="entry name" value="Beta-barrel_TonB"/>
</dbReference>
<evidence type="ECO:0000256" key="4">
    <source>
        <dbReference type="ARBA" id="ARBA00022692"/>
    </source>
</evidence>
<keyword evidence="5 12" id="KW-0732">Signal</keyword>
<evidence type="ECO:0000259" key="14">
    <source>
        <dbReference type="Pfam" id="PF07715"/>
    </source>
</evidence>
<dbReference type="Pfam" id="PF07715">
    <property type="entry name" value="Plug"/>
    <property type="match status" value="1"/>
</dbReference>
<evidence type="ECO:0000256" key="11">
    <source>
        <dbReference type="RuleBase" id="RU003357"/>
    </source>
</evidence>
<evidence type="ECO:0000256" key="5">
    <source>
        <dbReference type="ARBA" id="ARBA00022729"/>
    </source>
</evidence>
<comment type="caution">
    <text evidence="15">The sequence shown here is derived from an EMBL/GenBank/DDBJ whole genome shotgun (WGS) entry which is preliminary data.</text>
</comment>
<dbReference type="InterPro" id="IPR037066">
    <property type="entry name" value="Plug_dom_sf"/>
</dbReference>
<feature type="chain" id="PRO_5035270676" evidence="12">
    <location>
        <begin position="22"/>
        <end position="684"/>
    </location>
</feature>
<dbReference type="InterPro" id="IPR036942">
    <property type="entry name" value="Beta-barrel_TonB_sf"/>
</dbReference>
<gene>
    <name evidence="15" type="ORF">J3U88_20310</name>
</gene>
<keyword evidence="2 10" id="KW-0813">Transport</keyword>
<accession>A0A8J7U5U3</accession>